<feature type="region of interest" description="Disordered" evidence="3">
    <location>
        <begin position="72"/>
        <end position="123"/>
    </location>
</feature>
<keyword evidence="5" id="KW-1185">Reference proteome</keyword>
<dbReference type="Proteomes" id="UP000092666">
    <property type="component" value="Unassembled WGS sequence"/>
</dbReference>
<dbReference type="GO" id="GO:0033617">
    <property type="term" value="P:mitochondrial respiratory chain complex IV assembly"/>
    <property type="evidence" value="ECO:0007669"/>
    <property type="project" value="TreeGrafter"/>
</dbReference>
<accession>A0A1B9GQ22</accession>
<dbReference type="InterPro" id="IPR018793">
    <property type="entry name" value="Cyt_c_oxidase_assmbl_Pet191"/>
</dbReference>
<feature type="compositionally biased region" description="Low complexity" evidence="3">
    <location>
        <begin position="110"/>
        <end position="123"/>
    </location>
</feature>
<gene>
    <name evidence="4" type="ORF">I316_05146</name>
</gene>
<proteinExistence type="inferred from homology"/>
<dbReference type="Pfam" id="PF10203">
    <property type="entry name" value="Pet191_N"/>
    <property type="match status" value="1"/>
</dbReference>
<reference evidence="4 5" key="1">
    <citation type="submission" date="2013-07" db="EMBL/GenBank/DDBJ databases">
        <title>The Genome Sequence of Cryptococcus heveanensis BCC8398.</title>
        <authorList>
            <consortium name="The Broad Institute Genome Sequencing Platform"/>
            <person name="Cuomo C."/>
            <person name="Litvintseva A."/>
            <person name="Chen Y."/>
            <person name="Heitman J."/>
            <person name="Sun S."/>
            <person name="Springer D."/>
            <person name="Dromer F."/>
            <person name="Young S.K."/>
            <person name="Zeng Q."/>
            <person name="Gargeya S."/>
            <person name="Fitzgerald M."/>
            <person name="Abouelleil A."/>
            <person name="Alvarado L."/>
            <person name="Berlin A.M."/>
            <person name="Chapman S.B."/>
            <person name="Dewar J."/>
            <person name="Goldberg J."/>
            <person name="Griggs A."/>
            <person name="Gujja S."/>
            <person name="Hansen M."/>
            <person name="Howarth C."/>
            <person name="Imamovic A."/>
            <person name="Larimer J."/>
            <person name="McCowan C."/>
            <person name="Murphy C."/>
            <person name="Pearson M."/>
            <person name="Priest M."/>
            <person name="Roberts A."/>
            <person name="Saif S."/>
            <person name="Shea T."/>
            <person name="Sykes S."/>
            <person name="Wortman J."/>
            <person name="Nusbaum C."/>
            <person name="Birren B."/>
        </authorList>
    </citation>
    <scope>NUCLEOTIDE SEQUENCE [LARGE SCALE GENOMIC DNA]</scope>
    <source>
        <strain evidence="4 5">BCC8398</strain>
    </source>
</reference>
<dbReference type="PANTHER" id="PTHR28627:SF1">
    <property type="entry name" value="CYTOCHROME C OXIDASE ASSEMBLY FACTOR 5"/>
    <property type="match status" value="1"/>
</dbReference>
<sequence length="123" mass="13347">MAPLACQEARDELVACLLRTDCVLKSGKTPQECLKQPHDLPIQCQHLIARFADCKKGMLDMRRRFRGNHLSETAKAQARGEILHQGTVELTPDREGDFSPRNTGAGAGAGDLSSNSGSSSTRI</sequence>
<dbReference type="OrthoDB" id="282149at2759"/>
<organism evidence="4 5">
    <name type="scientific">Kwoniella heveanensis BCC8398</name>
    <dbReference type="NCBI Taxonomy" id="1296120"/>
    <lineage>
        <taxon>Eukaryota</taxon>
        <taxon>Fungi</taxon>
        <taxon>Dikarya</taxon>
        <taxon>Basidiomycota</taxon>
        <taxon>Agaricomycotina</taxon>
        <taxon>Tremellomycetes</taxon>
        <taxon>Tremellales</taxon>
        <taxon>Cryptococcaceae</taxon>
        <taxon>Kwoniella</taxon>
    </lineage>
</organism>
<reference evidence="5" key="2">
    <citation type="submission" date="2013-12" db="EMBL/GenBank/DDBJ databases">
        <title>Evolution of pathogenesis and genome organization in the Tremellales.</title>
        <authorList>
            <person name="Cuomo C."/>
            <person name="Litvintseva A."/>
            <person name="Heitman J."/>
            <person name="Chen Y."/>
            <person name="Sun S."/>
            <person name="Springer D."/>
            <person name="Dromer F."/>
            <person name="Young S."/>
            <person name="Zeng Q."/>
            <person name="Chapman S."/>
            <person name="Gujja S."/>
            <person name="Saif S."/>
            <person name="Birren B."/>
        </authorList>
    </citation>
    <scope>NUCLEOTIDE SEQUENCE [LARGE SCALE GENOMIC DNA]</scope>
    <source>
        <strain evidence="5">BCC8398</strain>
    </source>
</reference>
<evidence type="ECO:0000256" key="3">
    <source>
        <dbReference type="SAM" id="MobiDB-lite"/>
    </source>
</evidence>
<evidence type="ECO:0008006" key="6">
    <source>
        <dbReference type="Google" id="ProtNLM"/>
    </source>
</evidence>
<keyword evidence="2" id="KW-1015">Disulfide bond</keyword>
<dbReference type="AlphaFoldDB" id="A0A1B9GQ22"/>
<evidence type="ECO:0000313" key="5">
    <source>
        <dbReference type="Proteomes" id="UP000092666"/>
    </source>
</evidence>
<dbReference type="GO" id="GO:0005739">
    <property type="term" value="C:mitochondrion"/>
    <property type="evidence" value="ECO:0007669"/>
    <property type="project" value="TreeGrafter"/>
</dbReference>
<protein>
    <recommendedName>
        <fullName evidence="6">Cytochrome c oxidase assembly factor 5</fullName>
    </recommendedName>
</protein>
<dbReference type="EMBL" id="KV700127">
    <property type="protein sequence ID" value="OCF33101.1"/>
    <property type="molecule type" value="Genomic_DNA"/>
</dbReference>
<dbReference type="STRING" id="1296120.A0A1B9GQ22"/>
<comment type="similarity">
    <text evidence="1">Belongs to the PET191 family.</text>
</comment>
<evidence type="ECO:0000256" key="1">
    <source>
        <dbReference type="ARBA" id="ARBA00007785"/>
    </source>
</evidence>
<evidence type="ECO:0000256" key="2">
    <source>
        <dbReference type="ARBA" id="ARBA00023157"/>
    </source>
</evidence>
<dbReference type="PANTHER" id="PTHR28627">
    <property type="entry name" value="CYTOCHROME C OXIDASE ASSEMBLY FACTOR 5"/>
    <property type="match status" value="1"/>
</dbReference>
<name>A0A1B9GQ22_9TREE</name>
<evidence type="ECO:0000313" key="4">
    <source>
        <dbReference type="EMBL" id="OCF33101.1"/>
    </source>
</evidence>